<evidence type="ECO:0000313" key="4">
    <source>
        <dbReference type="Proteomes" id="UP000033673"/>
    </source>
</evidence>
<dbReference type="InterPro" id="IPR002048">
    <property type="entry name" value="EF_hand_dom"/>
</dbReference>
<dbReference type="OrthoDB" id="5874947at2"/>
<dbReference type="InterPro" id="IPR011992">
    <property type="entry name" value="EF-hand-dom_pair"/>
</dbReference>
<dbReference type="InterPro" id="IPR018247">
    <property type="entry name" value="EF_Hand_1_Ca_BS"/>
</dbReference>
<sequence>MKIKSTIIALLGIVIAFGVVAGGMKKGMNNNMSRPAFSQFDLDGDGKITEAEFNQARSERIAQRAEEGRTLKNINQSQSFASLDSNADGAISQQEFNAHQGLANPKNTMGKGKNNQ</sequence>
<evidence type="ECO:0000313" key="3">
    <source>
        <dbReference type="EMBL" id="KJY85189.1"/>
    </source>
</evidence>
<gene>
    <name evidence="3" type="ORF">TW81_00885</name>
</gene>
<evidence type="ECO:0000259" key="2">
    <source>
        <dbReference type="PROSITE" id="PS50222"/>
    </source>
</evidence>
<feature type="region of interest" description="Disordered" evidence="1">
    <location>
        <begin position="84"/>
        <end position="116"/>
    </location>
</feature>
<dbReference type="EMBL" id="JXXV01000004">
    <property type="protein sequence ID" value="KJY85189.1"/>
    <property type="molecule type" value="Genomic_DNA"/>
</dbReference>
<evidence type="ECO:0000256" key="1">
    <source>
        <dbReference type="SAM" id="MobiDB-lite"/>
    </source>
</evidence>
<accession>A0A0F4NQM6</accession>
<dbReference type="AlphaFoldDB" id="A0A0F4NQM6"/>
<feature type="compositionally biased region" description="Polar residues" evidence="1">
    <location>
        <begin position="84"/>
        <end position="97"/>
    </location>
</feature>
<name>A0A0F4NQM6_9VIBR</name>
<dbReference type="RefSeq" id="WP_045953843.1">
    <property type="nucleotide sequence ID" value="NZ_JXXV01000004.1"/>
</dbReference>
<dbReference type="PROSITE" id="PS50222">
    <property type="entry name" value="EF_HAND_2"/>
    <property type="match status" value="1"/>
</dbReference>
<reference evidence="3 4" key="1">
    <citation type="journal article" date="2015" name="BMC Genomics">
        <title>Genome mining reveals unlocked bioactive potential of marine Gram-negative bacteria.</title>
        <authorList>
            <person name="Machado H."/>
            <person name="Sonnenschein E.C."/>
            <person name="Melchiorsen J."/>
            <person name="Gram L."/>
        </authorList>
    </citation>
    <scope>NUCLEOTIDE SEQUENCE [LARGE SCALE GENOMIC DNA]</scope>
    <source>
        <strain evidence="3 4">S2757</strain>
    </source>
</reference>
<dbReference type="PATRIC" id="fig|579748.3.peg.185"/>
<dbReference type="Pfam" id="PF13499">
    <property type="entry name" value="EF-hand_7"/>
    <property type="match status" value="1"/>
</dbReference>
<dbReference type="Gene3D" id="1.10.238.10">
    <property type="entry name" value="EF-hand"/>
    <property type="match status" value="1"/>
</dbReference>
<feature type="domain" description="EF-hand" evidence="2">
    <location>
        <begin position="36"/>
        <end position="63"/>
    </location>
</feature>
<keyword evidence="4" id="KW-1185">Reference proteome</keyword>
<dbReference type="CDD" id="cd00051">
    <property type="entry name" value="EFh"/>
    <property type="match status" value="1"/>
</dbReference>
<protein>
    <recommendedName>
        <fullName evidence="2">EF-hand domain-containing protein</fullName>
    </recommendedName>
</protein>
<dbReference type="PROSITE" id="PS00018">
    <property type="entry name" value="EF_HAND_1"/>
    <property type="match status" value="2"/>
</dbReference>
<organism evidence="3 4">
    <name type="scientific">Vibrio galatheae</name>
    <dbReference type="NCBI Taxonomy" id="579748"/>
    <lineage>
        <taxon>Bacteria</taxon>
        <taxon>Pseudomonadati</taxon>
        <taxon>Pseudomonadota</taxon>
        <taxon>Gammaproteobacteria</taxon>
        <taxon>Vibrionales</taxon>
        <taxon>Vibrionaceae</taxon>
        <taxon>Vibrio</taxon>
    </lineage>
</organism>
<comment type="caution">
    <text evidence="3">The sequence shown here is derived from an EMBL/GenBank/DDBJ whole genome shotgun (WGS) entry which is preliminary data.</text>
</comment>
<dbReference type="SUPFAM" id="SSF47473">
    <property type="entry name" value="EF-hand"/>
    <property type="match status" value="1"/>
</dbReference>
<dbReference type="Proteomes" id="UP000033673">
    <property type="component" value="Unassembled WGS sequence"/>
</dbReference>
<proteinExistence type="predicted"/>
<dbReference type="GO" id="GO:0005509">
    <property type="term" value="F:calcium ion binding"/>
    <property type="evidence" value="ECO:0007669"/>
    <property type="project" value="InterPro"/>
</dbReference>
<dbReference type="STRING" id="579748.TW81_00885"/>